<dbReference type="PANTHER" id="PTHR30615:SF8">
    <property type="entry name" value="UPF0047 PROTEIN C4A8.02C"/>
    <property type="match status" value="1"/>
</dbReference>
<dbReference type="Gene3D" id="2.60.120.460">
    <property type="entry name" value="YjbQ-like"/>
    <property type="match status" value="1"/>
</dbReference>
<dbReference type="EMBL" id="FODY01000009">
    <property type="protein sequence ID" value="SEP07007.1"/>
    <property type="molecule type" value="Genomic_DNA"/>
</dbReference>
<accession>A0A1H8UVL0</accession>
<dbReference type="InterPro" id="IPR035917">
    <property type="entry name" value="YjbQ-like_sf"/>
</dbReference>
<evidence type="ECO:0000313" key="3">
    <source>
        <dbReference type="Proteomes" id="UP000198847"/>
    </source>
</evidence>
<dbReference type="SUPFAM" id="SSF111038">
    <property type="entry name" value="YjbQ-like"/>
    <property type="match status" value="1"/>
</dbReference>
<dbReference type="Pfam" id="PF01894">
    <property type="entry name" value="YjbQ"/>
    <property type="match status" value="1"/>
</dbReference>
<dbReference type="AlphaFoldDB" id="A0A1H8UVL0"/>
<name>A0A1H8UVL0_9FIRM</name>
<dbReference type="InterPro" id="IPR001602">
    <property type="entry name" value="UPF0047_YjbQ-like"/>
</dbReference>
<protein>
    <submittedName>
        <fullName evidence="2">Thiamin phosphate synthase YjbQ, UPF0047 family</fullName>
    </submittedName>
</protein>
<evidence type="ECO:0000313" key="2">
    <source>
        <dbReference type="EMBL" id="SEP07007.1"/>
    </source>
</evidence>
<dbReference type="OrthoDB" id="9801725at2"/>
<comment type="similarity">
    <text evidence="1">Belongs to the UPF0047 family.</text>
</comment>
<proteinExistence type="inferred from homology"/>
<sequence>MTVYHDELILTSNGRRVTYHRITDQVKEMVRQSGVKNGICVVASQHTTCSVIFEEYMHDVNFNGDELLQVDLNNIMDTLVPRCTTEGQYHHPGPKHTAFAMELTDPDYPPDPGTLLNTDAHIRASMFGASETFIIQDGQLLIGTVGYIYFVDWDQNRVRDRHCRIAILGE</sequence>
<gene>
    <name evidence="2" type="ORF">SAMN04490178_109135</name>
</gene>
<evidence type="ECO:0000256" key="1">
    <source>
        <dbReference type="ARBA" id="ARBA00005534"/>
    </source>
</evidence>
<keyword evidence="3" id="KW-1185">Reference proteome</keyword>
<organism evidence="2 3">
    <name type="scientific">Propionispora vibrioides</name>
    <dbReference type="NCBI Taxonomy" id="112903"/>
    <lineage>
        <taxon>Bacteria</taxon>
        <taxon>Bacillati</taxon>
        <taxon>Bacillota</taxon>
        <taxon>Negativicutes</taxon>
        <taxon>Selenomonadales</taxon>
        <taxon>Sporomusaceae</taxon>
        <taxon>Propionispora</taxon>
    </lineage>
</organism>
<dbReference type="STRING" id="112903.SAMN04490178_109135"/>
<dbReference type="RefSeq" id="WP_091746346.1">
    <property type="nucleotide sequence ID" value="NZ_FODY01000009.1"/>
</dbReference>
<reference evidence="2 3" key="1">
    <citation type="submission" date="2016-10" db="EMBL/GenBank/DDBJ databases">
        <authorList>
            <person name="de Groot N.N."/>
        </authorList>
    </citation>
    <scope>NUCLEOTIDE SEQUENCE [LARGE SCALE GENOMIC DNA]</scope>
    <source>
        <strain evidence="2 3">DSM 13305</strain>
    </source>
</reference>
<dbReference type="Proteomes" id="UP000198847">
    <property type="component" value="Unassembled WGS sequence"/>
</dbReference>
<dbReference type="PANTHER" id="PTHR30615">
    <property type="entry name" value="UNCHARACTERIZED PROTEIN YJBQ-RELATED"/>
    <property type="match status" value="1"/>
</dbReference>